<organism evidence="6 7">
    <name type="scientific">Wickerhamomyces anomalus (strain ATCC 58044 / CBS 1984 / NCYC 433 / NRRL Y-366-8)</name>
    <name type="common">Yeast</name>
    <name type="synonym">Hansenula anomala</name>
    <dbReference type="NCBI Taxonomy" id="683960"/>
    <lineage>
        <taxon>Eukaryota</taxon>
        <taxon>Fungi</taxon>
        <taxon>Dikarya</taxon>
        <taxon>Ascomycota</taxon>
        <taxon>Saccharomycotina</taxon>
        <taxon>Saccharomycetes</taxon>
        <taxon>Phaffomycetales</taxon>
        <taxon>Wickerhamomycetaceae</taxon>
        <taxon>Wickerhamomyces</taxon>
    </lineage>
</organism>
<evidence type="ECO:0000313" key="6">
    <source>
        <dbReference type="EMBL" id="ODQ61371.1"/>
    </source>
</evidence>
<dbReference type="GO" id="GO:0034399">
    <property type="term" value="C:nuclear periphery"/>
    <property type="evidence" value="ECO:0007669"/>
    <property type="project" value="EnsemblFungi"/>
</dbReference>
<dbReference type="AlphaFoldDB" id="A0A1E3P7G4"/>
<dbReference type="InterPro" id="IPR019186">
    <property type="entry name" value="Nucleolar_protein_12"/>
</dbReference>
<proteinExistence type="inferred from homology"/>
<evidence type="ECO:0000256" key="5">
    <source>
        <dbReference type="SAM" id="MobiDB-lite"/>
    </source>
</evidence>
<dbReference type="GO" id="GO:0004534">
    <property type="term" value="F:5'-3' RNA exonuclease activity"/>
    <property type="evidence" value="ECO:0007669"/>
    <property type="project" value="EnsemblFungi"/>
</dbReference>
<feature type="region of interest" description="Disordered" evidence="5">
    <location>
        <begin position="68"/>
        <end position="136"/>
    </location>
</feature>
<feature type="non-terminal residue" evidence="6">
    <location>
        <position position="235"/>
    </location>
</feature>
<dbReference type="STRING" id="683960.A0A1E3P7G4"/>
<comment type="similarity">
    <text evidence="2">Belongs to the RRP17 family.</text>
</comment>
<dbReference type="Pfam" id="PF09805">
    <property type="entry name" value="Nop25"/>
    <property type="match status" value="1"/>
</dbReference>
<dbReference type="Proteomes" id="UP000094112">
    <property type="component" value="Unassembled WGS sequence"/>
</dbReference>
<evidence type="ECO:0000256" key="1">
    <source>
        <dbReference type="ARBA" id="ARBA00004604"/>
    </source>
</evidence>
<evidence type="ECO:0000256" key="3">
    <source>
        <dbReference type="ARBA" id="ARBA00023054"/>
    </source>
</evidence>
<evidence type="ECO:0000256" key="4">
    <source>
        <dbReference type="ARBA" id="ARBA00023242"/>
    </source>
</evidence>
<protein>
    <recommendedName>
        <fullName evidence="8">Ribosomal RNA-processing protein 17</fullName>
    </recommendedName>
</protein>
<dbReference type="OrthoDB" id="551633at2759"/>
<evidence type="ECO:0000313" key="7">
    <source>
        <dbReference type="Proteomes" id="UP000094112"/>
    </source>
</evidence>
<keyword evidence="3" id="KW-0175">Coiled coil</keyword>
<accession>A0A1E3P7G4</accession>
<gene>
    <name evidence="6" type="ORF">WICANDRAFT_20390</name>
</gene>
<comment type="subcellular location">
    <subcellularLocation>
        <location evidence="1">Nucleus</location>
        <location evidence="1">Nucleolus</location>
    </subcellularLocation>
</comment>
<dbReference type="RefSeq" id="XP_019040578.1">
    <property type="nucleotide sequence ID" value="XM_019180870.1"/>
</dbReference>
<name>A0A1E3P7G4_WICAA</name>
<evidence type="ECO:0008006" key="8">
    <source>
        <dbReference type="Google" id="ProtNLM"/>
    </source>
</evidence>
<evidence type="ECO:0000256" key="2">
    <source>
        <dbReference type="ARBA" id="ARBA00007175"/>
    </source>
</evidence>
<feature type="non-terminal residue" evidence="6">
    <location>
        <position position="1"/>
    </location>
</feature>
<dbReference type="GO" id="GO:1990275">
    <property type="term" value="F:preribosome binding"/>
    <property type="evidence" value="ECO:0007669"/>
    <property type="project" value="EnsemblFungi"/>
</dbReference>
<dbReference type="GO" id="GO:0005730">
    <property type="term" value="C:nucleolus"/>
    <property type="evidence" value="ECO:0007669"/>
    <property type="project" value="UniProtKB-SubCell"/>
</dbReference>
<keyword evidence="4" id="KW-0539">Nucleus</keyword>
<reference evidence="6 7" key="1">
    <citation type="journal article" date="2016" name="Proc. Natl. Acad. Sci. U.S.A.">
        <title>Comparative genomics of biotechnologically important yeasts.</title>
        <authorList>
            <person name="Riley R."/>
            <person name="Haridas S."/>
            <person name="Wolfe K.H."/>
            <person name="Lopes M.R."/>
            <person name="Hittinger C.T."/>
            <person name="Goeker M."/>
            <person name="Salamov A.A."/>
            <person name="Wisecaver J.H."/>
            <person name="Long T.M."/>
            <person name="Calvey C.H."/>
            <person name="Aerts A.L."/>
            <person name="Barry K.W."/>
            <person name="Choi C."/>
            <person name="Clum A."/>
            <person name="Coughlan A.Y."/>
            <person name="Deshpande S."/>
            <person name="Douglass A.P."/>
            <person name="Hanson S.J."/>
            <person name="Klenk H.-P."/>
            <person name="LaButti K.M."/>
            <person name="Lapidus A."/>
            <person name="Lindquist E.A."/>
            <person name="Lipzen A.M."/>
            <person name="Meier-Kolthoff J.P."/>
            <person name="Ohm R.A."/>
            <person name="Otillar R.P."/>
            <person name="Pangilinan J.L."/>
            <person name="Peng Y."/>
            <person name="Rokas A."/>
            <person name="Rosa C.A."/>
            <person name="Scheuner C."/>
            <person name="Sibirny A.A."/>
            <person name="Slot J.C."/>
            <person name="Stielow J.B."/>
            <person name="Sun H."/>
            <person name="Kurtzman C.P."/>
            <person name="Blackwell M."/>
            <person name="Grigoriev I.V."/>
            <person name="Jeffries T.W."/>
        </authorList>
    </citation>
    <scope>NUCLEOTIDE SEQUENCE [LARGE SCALE GENOMIC DNA]</scope>
    <source>
        <strain evidence="7">ATCC 58044 / CBS 1984 / NCYC 433 / NRRL Y-366-8</strain>
    </source>
</reference>
<dbReference type="GO" id="GO:0005737">
    <property type="term" value="C:cytoplasm"/>
    <property type="evidence" value="ECO:0007669"/>
    <property type="project" value="EnsemblFungi"/>
</dbReference>
<sequence length="235" mass="27521">NREILTGGKKFAQRNAKKHVVEEVVFDKDSRQDYLTGFHKRKLERQKKAQEFHKEQDRLAKIEERKKAKLEKQKEMAAQLEKFQKSMKELSGQYETSDEEDDGDEDEDKKIDVEEEYEEWDGFQEGEEDHNESKSKGILKRIYAANIGGSDEDGTEVTIEDVEFNNNLEEIAKLNYVNLQKSQKILEESIDRAKKYAVIAGAAPKKSIQKKKKFRYLTKSERRANNRKAIDKKKK</sequence>
<feature type="compositionally biased region" description="Acidic residues" evidence="5">
    <location>
        <begin position="96"/>
        <end position="130"/>
    </location>
</feature>
<dbReference type="PANTHER" id="PTHR14577">
    <property type="entry name" value="NUCLEOLAR PROTEIN 12"/>
    <property type="match status" value="1"/>
</dbReference>
<dbReference type="GeneID" id="30198116"/>
<dbReference type="EMBL" id="KV454209">
    <property type="protein sequence ID" value="ODQ61371.1"/>
    <property type="molecule type" value="Genomic_DNA"/>
</dbReference>
<dbReference type="GO" id="GO:0000477">
    <property type="term" value="P:generation of mature 5'-end of LSU-rRNA from tricistronic rRNA transcript (SSU-rRNA, 5.8S rRNA, LSU-rRNA)"/>
    <property type="evidence" value="ECO:0007669"/>
    <property type="project" value="EnsemblFungi"/>
</dbReference>
<dbReference type="GO" id="GO:0019843">
    <property type="term" value="F:rRNA binding"/>
    <property type="evidence" value="ECO:0007669"/>
    <property type="project" value="TreeGrafter"/>
</dbReference>
<keyword evidence="7" id="KW-1185">Reference proteome</keyword>
<dbReference type="PANTHER" id="PTHR14577:SF0">
    <property type="entry name" value="NUCLEOLAR PROTEIN 12"/>
    <property type="match status" value="1"/>
</dbReference>